<evidence type="ECO:0000313" key="1">
    <source>
        <dbReference type="EMBL" id="QHT90409.1"/>
    </source>
</evidence>
<evidence type="ECO:0008006" key="2">
    <source>
        <dbReference type="Google" id="ProtNLM"/>
    </source>
</evidence>
<accession>A0A6C0ICE2</accession>
<protein>
    <recommendedName>
        <fullName evidence="2">Sugar O-methyltransferase</fullName>
    </recommendedName>
</protein>
<name>A0A6C0ICE2_9ZZZZ</name>
<dbReference type="EMBL" id="MN740154">
    <property type="protein sequence ID" value="QHT90409.1"/>
    <property type="molecule type" value="Genomic_DNA"/>
</dbReference>
<sequence length="274" mass="31450">MSVSIPSYTAHQSFIESIIGKEMPDIVFKNQTPYCLVLENASREQGTEYLNNIEKQFPEVTYDDIRSYINTNDKYGGSYKTIFTMSTMKLLYCSATTIRYIYHALIILKYYQETGCKNIVELGQGYGGLFLAINIFSCKFPKASIKSYTMIDLPQSCKLTNKYLDMHSSLITIPWMVNDSESITDSLVINCTNVSPNETFFISNYCFTAIDKSEQSKYVEKIITKCSHGFLTWQTCFGYGIDQVDSILKKPTINKKEEEPQTAPARVKNYYVWF</sequence>
<organism evidence="1">
    <name type="scientific">viral metagenome</name>
    <dbReference type="NCBI Taxonomy" id="1070528"/>
    <lineage>
        <taxon>unclassified sequences</taxon>
        <taxon>metagenomes</taxon>
        <taxon>organismal metagenomes</taxon>
    </lineage>
</organism>
<dbReference type="AlphaFoldDB" id="A0A6C0ICE2"/>
<reference evidence="1" key="1">
    <citation type="journal article" date="2020" name="Nature">
        <title>Giant virus diversity and host interactions through global metagenomics.</title>
        <authorList>
            <person name="Schulz F."/>
            <person name="Roux S."/>
            <person name="Paez-Espino D."/>
            <person name="Jungbluth S."/>
            <person name="Walsh D.A."/>
            <person name="Denef V.J."/>
            <person name="McMahon K.D."/>
            <person name="Konstantinidis K.T."/>
            <person name="Eloe-Fadrosh E.A."/>
            <person name="Kyrpides N.C."/>
            <person name="Woyke T."/>
        </authorList>
    </citation>
    <scope>NUCLEOTIDE SEQUENCE</scope>
    <source>
        <strain evidence="1">GVMAG-M-3300023184-68</strain>
    </source>
</reference>
<proteinExistence type="predicted"/>